<evidence type="ECO:0000313" key="3">
    <source>
        <dbReference type="Proteomes" id="UP000655016"/>
    </source>
</evidence>
<feature type="transmembrane region" description="Helical" evidence="1">
    <location>
        <begin position="120"/>
        <end position="139"/>
    </location>
</feature>
<proteinExistence type="predicted"/>
<dbReference type="EMBL" id="BMKP01000005">
    <property type="protein sequence ID" value="GGF14171.1"/>
    <property type="molecule type" value="Genomic_DNA"/>
</dbReference>
<dbReference type="InterPro" id="IPR025058">
    <property type="entry name" value="DUF3995"/>
</dbReference>
<keyword evidence="1" id="KW-0472">Membrane</keyword>
<organism evidence="2 3">
    <name type="scientific">Flavobacterium limi</name>
    <dbReference type="NCBI Taxonomy" id="2045105"/>
    <lineage>
        <taxon>Bacteria</taxon>
        <taxon>Pseudomonadati</taxon>
        <taxon>Bacteroidota</taxon>
        <taxon>Flavobacteriia</taxon>
        <taxon>Flavobacteriales</taxon>
        <taxon>Flavobacteriaceae</taxon>
        <taxon>Flavobacterium</taxon>
    </lineage>
</organism>
<dbReference type="Proteomes" id="UP000655016">
    <property type="component" value="Unassembled WGS sequence"/>
</dbReference>
<feature type="transmembrane region" description="Helical" evidence="1">
    <location>
        <begin position="46"/>
        <end position="68"/>
    </location>
</feature>
<dbReference type="Pfam" id="PF13160">
    <property type="entry name" value="DUF3995"/>
    <property type="match status" value="1"/>
</dbReference>
<feature type="transmembrane region" description="Helical" evidence="1">
    <location>
        <begin position="80"/>
        <end position="99"/>
    </location>
</feature>
<accession>A0ABQ1UD82</accession>
<dbReference type="RefSeq" id="WP_163394772.1">
    <property type="nucleotide sequence ID" value="NZ_BMKP01000005.1"/>
</dbReference>
<keyword evidence="1" id="KW-1133">Transmembrane helix</keyword>
<keyword evidence="3" id="KW-1185">Reference proteome</keyword>
<gene>
    <name evidence="2" type="ORF">GCM10011518_24280</name>
</gene>
<protein>
    <submittedName>
        <fullName evidence="2">Membrane protein</fullName>
    </submittedName>
</protein>
<reference evidence="3" key="1">
    <citation type="journal article" date="2019" name="Int. J. Syst. Evol. Microbiol.">
        <title>The Global Catalogue of Microorganisms (GCM) 10K type strain sequencing project: providing services to taxonomists for standard genome sequencing and annotation.</title>
        <authorList>
            <consortium name="The Broad Institute Genomics Platform"/>
            <consortium name="The Broad Institute Genome Sequencing Center for Infectious Disease"/>
            <person name="Wu L."/>
            <person name="Ma J."/>
        </authorList>
    </citation>
    <scope>NUCLEOTIDE SEQUENCE [LARGE SCALE GENOMIC DNA]</scope>
    <source>
        <strain evidence="3">CGMCC 1.16060</strain>
    </source>
</reference>
<sequence length="141" mass="15575">MTNFIVIVLFTIFLFLSSIHFYWAFGGKWGSKGVFPSNPDGSPMRPPSVLATLIVAAGLLAFSLFYLIKGGYFSVGLPLWINKNGLWVLTGIFILRAVGDFKYLGFFKKIKNSKFAVNDTKLYSPLCLAIGILTLVLALNI</sequence>
<keyword evidence="1" id="KW-0812">Transmembrane</keyword>
<evidence type="ECO:0000256" key="1">
    <source>
        <dbReference type="SAM" id="Phobius"/>
    </source>
</evidence>
<evidence type="ECO:0000313" key="2">
    <source>
        <dbReference type="EMBL" id="GGF14171.1"/>
    </source>
</evidence>
<feature type="transmembrane region" description="Helical" evidence="1">
    <location>
        <begin position="6"/>
        <end position="25"/>
    </location>
</feature>
<name>A0ABQ1UD82_9FLAO</name>
<comment type="caution">
    <text evidence="2">The sequence shown here is derived from an EMBL/GenBank/DDBJ whole genome shotgun (WGS) entry which is preliminary data.</text>
</comment>